<feature type="compositionally biased region" description="Low complexity" evidence="3">
    <location>
        <begin position="178"/>
        <end position="194"/>
    </location>
</feature>
<feature type="compositionally biased region" description="Low complexity" evidence="3">
    <location>
        <begin position="201"/>
        <end position="215"/>
    </location>
</feature>
<feature type="region of interest" description="Disordered" evidence="3">
    <location>
        <begin position="1"/>
        <end position="327"/>
    </location>
</feature>
<dbReference type="PROSITE" id="PS51450">
    <property type="entry name" value="LRR"/>
    <property type="match status" value="4"/>
</dbReference>
<dbReference type="AlphaFoldDB" id="A0A8A3PKG2"/>
<evidence type="ECO:0008006" key="6">
    <source>
        <dbReference type="Google" id="ProtNLM"/>
    </source>
</evidence>
<feature type="compositionally biased region" description="Polar residues" evidence="3">
    <location>
        <begin position="100"/>
        <end position="109"/>
    </location>
</feature>
<feature type="compositionally biased region" description="Polar residues" evidence="3">
    <location>
        <begin position="216"/>
        <end position="231"/>
    </location>
</feature>
<gene>
    <name evidence="4" type="ORF">DSL72_008301</name>
</gene>
<dbReference type="Pfam" id="PF13855">
    <property type="entry name" value="LRR_8"/>
    <property type="match status" value="1"/>
</dbReference>
<keyword evidence="2" id="KW-0677">Repeat</keyword>
<dbReference type="Proteomes" id="UP000672032">
    <property type="component" value="Chromosome 5"/>
</dbReference>
<evidence type="ECO:0000256" key="2">
    <source>
        <dbReference type="ARBA" id="ARBA00022737"/>
    </source>
</evidence>
<dbReference type="PANTHER" id="PTHR48056">
    <property type="entry name" value="LRR RECEPTOR-LIKE SERINE/THREONINE-PROTEIN KINASE-RELATED"/>
    <property type="match status" value="1"/>
</dbReference>
<dbReference type="OrthoDB" id="676979at2759"/>
<dbReference type="Gene3D" id="3.80.10.10">
    <property type="entry name" value="Ribonuclease Inhibitor"/>
    <property type="match status" value="2"/>
</dbReference>
<evidence type="ECO:0000256" key="3">
    <source>
        <dbReference type="SAM" id="MobiDB-lite"/>
    </source>
</evidence>
<organism evidence="4 5">
    <name type="scientific">Monilinia vaccinii-corymbosi</name>
    <dbReference type="NCBI Taxonomy" id="61207"/>
    <lineage>
        <taxon>Eukaryota</taxon>
        <taxon>Fungi</taxon>
        <taxon>Dikarya</taxon>
        <taxon>Ascomycota</taxon>
        <taxon>Pezizomycotina</taxon>
        <taxon>Leotiomycetes</taxon>
        <taxon>Helotiales</taxon>
        <taxon>Sclerotiniaceae</taxon>
        <taxon>Monilinia</taxon>
    </lineage>
</organism>
<feature type="compositionally biased region" description="Polar residues" evidence="3">
    <location>
        <begin position="57"/>
        <end position="70"/>
    </location>
</feature>
<protein>
    <recommendedName>
        <fullName evidence="6">Leucine-rich repeat-containing protein 40</fullName>
    </recommendedName>
</protein>
<feature type="compositionally biased region" description="Low complexity" evidence="3">
    <location>
        <begin position="831"/>
        <end position="845"/>
    </location>
</feature>
<keyword evidence="1" id="KW-0433">Leucine-rich repeat</keyword>
<evidence type="ECO:0000256" key="1">
    <source>
        <dbReference type="ARBA" id="ARBA00022614"/>
    </source>
</evidence>
<name>A0A8A3PKG2_9HELO</name>
<dbReference type="InterPro" id="IPR032675">
    <property type="entry name" value="LRR_dom_sf"/>
</dbReference>
<feature type="region of interest" description="Disordered" evidence="3">
    <location>
        <begin position="826"/>
        <end position="848"/>
    </location>
</feature>
<accession>A0A8A3PKG2</accession>
<dbReference type="EMBL" id="CP063409">
    <property type="protein sequence ID" value="QSZ35431.1"/>
    <property type="molecule type" value="Genomic_DNA"/>
</dbReference>
<dbReference type="SUPFAM" id="SSF52058">
    <property type="entry name" value="L domain-like"/>
    <property type="match status" value="2"/>
</dbReference>
<evidence type="ECO:0000313" key="4">
    <source>
        <dbReference type="EMBL" id="QSZ35431.1"/>
    </source>
</evidence>
<dbReference type="SMART" id="SM00369">
    <property type="entry name" value="LRR_TYP"/>
    <property type="match status" value="10"/>
</dbReference>
<keyword evidence="5" id="KW-1185">Reference proteome</keyword>
<proteinExistence type="predicted"/>
<dbReference type="InterPro" id="IPR003591">
    <property type="entry name" value="Leu-rich_rpt_typical-subtyp"/>
</dbReference>
<feature type="compositionally biased region" description="Polar residues" evidence="3">
    <location>
        <begin position="255"/>
        <end position="267"/>
    </location>
</feature>
<evidence type="ECO:0000313" key="5">
    <source>
        <dbReference type="Proteomes" id="UP000672032"/>
    </source>
</evidence>
<feature type="compositionally biased region" description="Acidic residues" evidence="3">
    <location>
        <begin position="121"/>
        <end position="136"/>
    </location>
</feature>
<feature type="compositionally biased region" description="Basic and acidic residues" evidence="3">
    <location>
        <begin position="393"/>
        <end position="402"/>
    </location>
</feature>
<feature type="region of interest" description="Disordered" evidence="3">
    <location>
        <begin position="345"/>
        <end position="414"/>
    </location>
</feature>
<dbReference type="InterPro" id="IPR001611">
    <property type="entry name" value="Leu-rich_rpt"/>
</dbReference>
<dbReference type="SMART" id="SM00364">
    <property type="entry name" value="LRR_BAC"/>
    <property type="match status" value="10"/>
</dbReference>
<feature type="compositionally biased region" description="Polar residues" evidence="3">
    <location>
        <begin position="138"/>
        <end position="149"/>
    </location>
</feature>
<reference evidence="4" key="1">
    <citation type="submission" date="2020-10" db="EMBL/GenBank/DDBJ databases">
        <title>Genome Sequence of Monilinia vaccinii-corymbosi Sheds Light on Mummy Berry Disease Infection of Blueberry and Mating Type.</title>
        <authorList>
            <person name="Yow A.G."/>
            <person name="Zhang Y."/>
            <person name="Bansal K."/>
            <person name="Eacker S.M."/>
            <person name="Sullivan S."/>
            <person name="Liachko I."/>
            <person name="Cubeta M.A."/>
            <person name="Rollins J.A."/>
            <person name="Ashrafi H."/>
        </authorList>
    </citation>
    <scope>NUCLEOTIDE SEQUENCE</scope>
    <source>
        <strain evidence="4">RL-1</strain>
    </source>
</reference>
<dbReference type="InterPro" id="IPR050647">
    <property type="entry name" value="Plant_LRR-RLKs"/>
</dbReference>
<sequence length="1072" mass="117748">MDNTTVNQPRPSGLPRPSRLPRPSASKENLQQQHSLRPANAIVNPRLRSAPSGDQLPASTPSRQRLTATAASRLPPRSIQPKTSSISFRKPQTVDKVQFRPTSSAQTNLKAHRSSPVVHDDDNDDDDEDDDDDDAEFSQRSASRPSLSERTMETLQHIPPSPAARRRQSNFFIPQAPRSMSRASSSSRPGSSYRNDGSIMRPPSRRSTSSRPTSSADSAQSIPEYRSSSGTFRPPPTSYHATTPMKRPSPEKTLKTPTVRSSFSPGSIAQLPSPGNALQRSPSPIKPEKLPTIKSGSKTFSARTVKERASMTGLFRKPSMPSMDQSFDLDSMDFVKSKKSLNFKDIPSKSFTSAPSEDATEKSIDKGGMGSVNREKSIIFKSIPHRSASKSGRNPDKTEETAAPKSSSSFRDQIAKAKAAKRAAANASAASNYEEVPVVPTAAFDFGLSDDPFNQRVDPNASKGLLRKRIAAARADGRLNIAAMGLKEMPEEVMTMYNLDTLGDQGGSWAEAVDLTRLIAADNEFERLDDTLFPDIDPREAMEDDEFTGNQFGGLETLDLHGNFLKEIPLGLRRLELLTSLNLSNNKLGNECLQIVTQITSLRDLKIASNGLYGTLSPDIENLKNLEVLEIQRNALDTFPESFAQLERLRVLNITENRFRSLPFEILGRLPLIELIAVKNNLAGTLVTGDVERLSQLQVLDVTSNAITSICESELELPSLHQLSCSSNRIASFPDLTSWVSLRTLTAEDNNLSELPVGFVNLPKVKNVNFSGNNIKILDDKLGRMESLDIFRISGNPLREKKFSAMSTEDLKNVLRARITPAELGKDGFLSEPTTPSTPSRPSSSHWPVKAGGILDRSSTSSHSLNPVIAAEIAAHENIKILHLQHNQFKEIPTSIAFFASTLTSLSIAHNELTSDTFLKDDLELPALKELNLSSNTFNSLQPLIQHLQAPKLEKLDISFNRLTSLPILKPHFPSLIFLLASNNTIRELMPEAVRGLRLLDCSSNEINSLNSRIGLLGGPDGLHTLDVSGNRFRVPKHTILEKGTEATLAWLRDRIPSAELPVEETSPMDVD</sequence>